<name>A0A364NIR5_9GAMM</name>
<comment type="caution">
    <text evidence="4">The sequence shown here is derived from an EMBL/GenBank/DDBJ whole genome shotgun (WGS) entry which is preliminary data.</text>
</comment>
<dbReference type="RefSeq" id="WP_112160123.1">
    <property type="nucleotide sequence ID" value="NZ_QKRX01000013.1"/>
</dbReference>
<dbReference type="PANTHER" id="PTHR46278">
    <property type="entry name" value="DEHYDROGENASE, PUTATIVE-RELATED"/>
    <property type="match status" value="1"/>
</dbReference>
<dbReference type="GO" id="GO:0051287">
    <property type="term" value="F:NAD binding"/>
    <property type="evidence" value="ECO:0007669"/>
    <property type="project" value="InterPro"/>
</dbReference>
<evidence type="ECO:0000256" key="1">
    <source>
        <dbReference type="ARBA" id="ARBA00010584"/>
    </source>
</evidence>
<organism evidence="4 5">
    <name type="scientific">Nitrincola tibetensis</name>
    <dbReference type="NCBI Taxonomy" id="2219697"/>
    <lineage>
        <taxon>Bacteria</taxon>
        <taxon>Pseudomonadati</taxon>
        <taxon>Pseudomonadota</taxon>
        <taxon>Gammaproteobacteria</taxon>
        <taxon>Oceanospirillales</taxon>
        <taxon>Oceanospirillaceae</taxon>
        <taxon>Nitrincola</taxon>
    </lineage>
</organism>
<feature type="domain" description="Semialdehyde dehydrogenase dimerisation" evidence="3">
    <location>
        <begin position="137"/>
        <end position="314"/>
    </location>
</feature>
<evidence type="ECO:0000313" key="4">
    <source>
        <dbReference type="EMBL" id="RAU17019.1"/>
    </source>
</evidence>
<evidence type="ECO:0000313" key="5">
    <source>
        <dbReference type="Proteomes" id="UP000250744"/>
    </source>
</evidence>
<keyword evidence="5" id="KW-1185">Reference proteome</keyword>
<evidence type="ECO:0008006" key="6">
    <source>
        <dbReference type="Google" id="ProtNLM"/>
    </source>
</evidence>
<dbReference type="OrthoDB" id="9805684at2"/>
<dbReference type="InterPro" id="IPR036291">
    <property type="entry name" value="NAD(P)-bd_dom_sf"/>
</dbReference>
<dbReference type="Pfam" id="PF02774">
    <property type="entry name" value="Semialdhyde_dhC"/>
    <property type="match status" value="1"/>
</dbReference>
<dbReference type="Gene3D" id="3.30.360.10">
    <property type="entry name" value="Dihydrodipicolinate Reductase, domain 2"/>
    <property type="match status" value="1"/>
</dbReference>
<dbReference type="EMBL" id="QKRX01000013">
    <property type="protein sequence ID" value="RAU17019.1"/>
    <property type="molecule type" value="Genomic_DNA"/>
</dbReference>
<dbReference type="Proteomes" id="UP000250744">
    <property type="component" value="Unassembled WGS sequence"/>
</dbReference>
<dbReference type="SUPFAM" id="SSF51735">
    <property type="entry name" value="NAD(P)-binding Rossmann-fold domains"/>
    <property type="match status" value="1"/>
</dbReference>
<dbReference type="PIRSF" id="PIRSF000148">
    <property type="entry name" value="ASA_dh"/>
    <property type="match status" value="1"/>
</dbReference>
<dbReference type="InterPro" id="IPR000534">
    <property type="entry name" value="Semialdehyde_DH_NAD-bd"/>
</dbReference>
<dbReference type="PANTHER" id="PTHR46278:SF2">
    <property type="entry name" value="ASPARTATE-SEMIALDEHYDE DEHYDROGENASE"/>
    <property type="match status" value="1"/>
</dbReference>
<dbReference type="Gene3D" id="3.40.50.720">
    <property type="entry name" value="NAD(P)-binding Rossmann-like Domain"/>
    <property type="match status" value="1"/>
</dbReference>
<comment type="similarity">
    <text evidence="1">Belongs to the aspartate-semialdehyde dehydrogenase family.</text>
</comment>
<dbReference type="CDD" id="cd17894">
    <property type="entry name" value="ASADH_USG1_N"/>
    <property type="match status" value="1"/>
</dbReference>
<proteinExistence type="inferred from homology"/>
<sequence length="334" mass="35776">MSIAVAVVGASTLLGENLLEILADRNFPVTDIRLADVGEITERSVMFKGHATRIRSLEKTNLAGVGVLFNCKPDGLTKQDLQQLLNEKVTVIDLCPSYDADLSHCWIPSVGNQDAATMCHEYIVSPSSAAIVTVMALSALNEKYKVLRLNLTCLNSVAEAGRDGVEALALEASRLLNGRPAEGEYFGQQIAFNILPAAGSLSASGESLEEQRLVSQVQSLLNDDQLEIMVSALQVPLFYGQCVVVHAECQHPIDLDDAAEILGKVPDLTFSKSELYSPVTHAAGQDGVFVSRLRIEPNSATGFALCAVTDNLRKGGALNAVQIAEEIVTLLDRG</sequence>
<dbReference type="CDD" id="cd18129">
    <property type="entry name" value="ASADH_C_USG1_like"/>
    <property type="match status" value="1"/>
</dbReference>
<reference evidence="4 5" key="1">
    <citation type="submission" date="2018-06" db="EMBL/GenBank/DDBJ databases">
        <title>Nitrincola tibetense sp. nov., isolated from Lake XuguoCo on Tibetan Plateau.</title>
        <authorList>
            <person name="Xing P."/>
        </authorList>
    </citation>
    <scope>NUCLEOTIDE SEQUENCE [LARGE SCALE GENOMIC DNA]</scope>
    <source>
        <strain evidence="5">xg18</strain>
    </source>
</reference>
<evidence type="ECO:0000259" key="3">
    <source>
        <dbReference type="Pfam" id="PF02774"/>
    </source>
</evidence>
<gene>
    <name evidence="4" type="ORF">DN062_15025</name>
</gene>
<dbReference type="Pfam" id="PF01118">
    <property type="entry name" value="Semialdhyde_dh"/>
    <property type="match status" value="1"/>
</dbReference>
<protein>
    <recommendedName>
        <fullName evidence="6">Aspartate-semialdehyde dehydrogenase</fullName>
    </recommendedName>
</protein>
<dbReference type="InterPro" id="IPR012280">
    <property type="entry name" value="Semialdhyde_DH_dimer_dom"/>
</dbReference>
<feature type="domain" description="Semialdehyde dehydrogenase NAD-binding" evidence="2">
    <location>
        <begin position="5"/>
        <end position="100"/>
    </location>
</feature>
<dbReference type="GO" id="GO:0016620">
    <property type="term" value="F:oxidoreductase activity, acting on the aldehyde or oxo group of donors, NAD or NADP as acceptor"/>
    <property type="evidence" value="ECO:0007669"/>
    <property type="project" value="InterPro"/>
</dbReference>
<dbReference type="SUPFAM" id="SSF55347">
    <property type="entry name" value="Glyceraldehyde-3-phosphate dehydrogenase-like, C-terminal domain"/>
    <property type="match status" value="1"/>
</dbReference>
<dbReference type="AlphaFoldDB" id="A0A364NIR5"/>
<dbReference type="GO" id="GO:0046983">
    <property type="term" value="F:protein dimerization activity"/>
    <property type="evidence" value="ECO:0007669"/>
    <property type="project" value="InterPro"/>
</dbReference>
<dbReference type="GO" id="GO:0008652">
    <property type="term" value="P:amino acid biosynthetic process"/>
    <property type="evidence" value="ECO:0007669"/>
    <property type="project" value="InterPro"/>
</dbReference>
<evidence type="ECO:0000259" key="2">
    <source>
        <dbReference type="Pfam" id="PF01118"/>
    </source>
</evidence>
<accession>A0A364NIR5</accession>